<dbReference type="AlphaFoldDB" id="A0A1H3QTC4"/>
<dbReference type="PANTHER" id="PTHR43790:SF4">
    <property type="entry name" value="GUANOSINE IMPORT ATP-BINDING PROTEIN NUPO"/>
    <property type="match status" value="1"/>
</dbReference>
<gene>
    <name evidence="10" type="ORF">SAMN05421684_3120</name>
</gene>
<dbReference type="SUPFAM" id="SSF52540">
    <property type="entry name" value="P-loop containing nucleoside triphosphate hydrolases"/>
    <property type="match status" value="2"/>
</dbReference>
<reference evidence="11" key="1">
    <citation type="submission" date="2016-10" db="EMBL/GenBank/DDBJ databases">
        <authorList>
            <person name="Varghese N."/>
            <person name="Submissions S."/>
        </authorList>
    </citation>
    <scope>NUCLEOTIDE SEQUENCE [LARGE SCALE GENOMIC DNA]</scope>
    <source>
        <strain evidence="11">DSM 44718</strain>
    </source>
</reference>
<dbReference type="CDD" id="cd03215">
    <property type="entry name" value="ABC_Carb_Monos_II"/>
    <property type="match status" value="1"/>
</dbReference>
<dbReference type="InterPro" id="IPR003593">
    <property type="entry name" value="AAA+_ATPase"/>
</dbReference>
<evidence type="ECO:0000256" key="7">
    <source>
        <dbReference type="ARBA" id="ARBA00022967"/>
    </source>
</evidence>
<evidence type="ECO:0000256" key="6">
    <source>
        <dbReference type="ARBA" id="ARBA00022840"/>
    </source>
</evidence>
<evidence type="ECO:0000256" key="3">
    <source>
        <dbReference type="ARBA" id="ARBA00022475"/>
    </source>
</evidence>
<dbReference type="InterPro" id="IPR027417">
    <property type="entry name" value="P-loop_NTPase"/>
</dbReference>
<evidence type="ECO:0000256" key="1">
    <source>
        <dbReference type="ARBA" id="ARBA00004202"/>
    </source>
</evidence>
<evidence type="ECO:0000256" key="2">
    <source>
        <dbReference type="ARBA" id="ARBA00022448"/>
    </source>
</evidence>
<dbReference type="Pfam" id="PF00005">
    <property type="entry name" value="ABC_tran"/>
    <property type="match status" value="2"/>
</dbReference>
<dbReference type="CDD" id="cd03216">
    <property type="entry name" value="ABC_Carb_Monos_I"/>
    <property type="match status" value="1"/>
</dbReference>
<dbReference type="PROSITE" id="PS00211">
    <property type="entry name" value="ABC_TRANSPORTER_1"/>
    <property type="match status" value="1"/>
</dbReference>
<keyword evidence="7" id="KW-1278">Translocase</keyword>
<organism evidence="10 11">
    <name type="scientific">Asanoa ishikariensis</name>
    <dbReference type="NCBI Taxonomy" id="137265"/>
    <lineage>
        <taxon>Bacteria</taxon>
        <taxon>Bacillati</taxon>
        <taxon>Actinomycetota</taxon>
        <taxon>Actinomycetes</taxon>
        <taxon>Micromonosporales</taxon>
        <taxon>Micromonosporaceae</taxon>
        <taxon>Asanoa</taxon>
    </lineage>
</organism>
<keyword evidence="11" id="KW-1185">Reference proteome</keyword>
<accession>A0A1H3QTC4</accession>
<keyword evidence="3" id="KW-1003">Cell membrane</keyword>
<keyword evidence="2" id="KW-0813">Transport</keyword>
<dbReference type="Proteomes" id="UP000199632">
    <property type="component" value="Unassembled WGS sequence"/>
</dbReference>
<evidence type="ECO:0000259" key="9">
    <source>
        <dbReference type="PROSITE" id="PS50893"/>
    </source>
</evidence>
<name>A0A1H3QTC4_9ACTN</name>
<dbReference type="GO" id="GO:0005524">
    <property type="term" value="F:ATP binding"/>
    <property type="evidence" value="ECO:0007669"/>
    <property type="project" value="UniProtKB-KW"/>
</dbReference>
<evidence type="ECO:0000256" key="4">
    <source>
        <dbReference type="ARBA" id="ARBA00022737"/>
    </source>
</evidence>
<evidence type="ECO:0000256" key="8">
    <source>
        <dbReference type="ARBA" id="ARBA00023136"/>
    </source>
</evidence>
<keyword evidence="5" id="KW-0547">Nucleotide-binding</keyword>
<evidence type="ECO:0000313" key="10">
    <source>
        <dbReference type="EMBL" id="SDZ15959.1"/>
    </source>
</evidence>
<dbReference type="PANTHER" id="PTHR43790">
    <property type="entry name" value="CARBOHYDRATE TRANSPORT ATP-BINDING PROTEIN MG119-RELATED"/>
    <property type="match status" value="1"/>
</dbReference>
<dbReference type="PROSITE" id="PS50893">
    <property type="entry name" value="ABC_TRANSPORTER_2"/>
    <property type="match status" value="2"/>
</dbReference>
<dbReference type="InterPro" id="IPR050107">
    <property type="entry name" value="ABC_carbohydrate_import_ATPase"/>
</dbReference>
<evidence type="ECO:0000256" key="5">
    <source>
        <dbReference type="ARBA" id="ARBA00022741"/>
    </source>
</evidence>
<feature type="domain" description="ABC transporter" evidence="9">
    <location>
        <begin position="262"/>
        <end position="507"/>
    </location>
</feature>
<dbReference type="InterPro" id="IPR003439">
    <property type="entry name" value="ABC_transporter-like_ATP-bd"/>
</dbReference>
<proteinExistence type="predicted"/>
<sequence>MKEVTLRLELRGITKRFGDLVANDDISLTVEPGEIHALLGENGAGKSTLMNVLYGLLQPDEGEILVDDKPVRIRGPRDAIAAGIGMVHQHFMLVPVFTVAENVMLGAEQTTGGPVGFLDRRRARKLVREVSDRYRLAVDPDRTVEDLPVGVQQRVEIVKALTRDVDLLILDEPTAVLTPQETADLLEIMRTLKAAGKSIVFITHKLKEVQAIADRITVIRRGRTVGTAAPDTSEEELASLMVGRSVLLRVEKGAAEAGAPVLEVAGLAVNDDRGHRAVDGVDLTVHAGEVLGIAGVQGNGQTELIEAIMGLRPVVAGSTTLEGRPTLGLSTRDILRAGVGYVPEDRSVDGLVKDFTVAENLVLDIYNTEPFGTRWVIRPDAIAESARARVEQFDVRTDASGQAAVGTLSGGNQQKVIVAREFSRPLKLFIASQPTRGVDVGSIEFIHRQIVHERTEGTAVLLVSSELDEVLALADRIAVMYRGRVIAVVSPDTPREEIGLLMAGVTTEAAGTAKDGQSDD</sequence>
<comment type="subcellular location">
    <subcellularLocation>
        <location evidence="1">Cell membrane</location>
        <topology evidence="1">Peripheral membrane protein</topology>
    </subcellularLocation>
</comment>
<dbReference type="Gene3D" id="3.40.50.300">
    <property type="entry name" value="P-loop containing nucleotide triphosphate hydrolases"/>
    <property type="match status" value="2"/>
</dbReference>
<dbReference type="SMART" id="SM00382">
    <property type="entry name" value="AAA"/>
    <property type="match status" value="2"/>
</dbReference>
<protein>
    <submittedName>
        <fullName evidence="10">Nucleoside ABC transporter ATP-binding protein</fullName>
    </submittedName>
</protein>
<keyword evidence="6 10" id="KW-0067">ATP-binding</keyword>
<evidence type="ECO:0000313" key="11">
    <source>
        <dbReference type="Proteomes" id="UP000199632"/>
    </source>
</evidence>
<dbReference type="EMBL" id="FNQB01000002">
    <property type="protein sequence ID" value="SDZ15959.1"/>
    <property type="molecule type" value="Genomic_DNA"/>
</dbReference>
<keyword evidence="8" id="KW-0472">Membrane</keyword>
<keyword evidence="4" id="KW-0677">Repeat</keyword>
<dbReference type="FunFam" id="3.40.50.300:FF:000127">
    <property type="entry name" value="Ribose import ATP-binding protein RbsA"/>
    <property type="match status" value="1"/>
</dbReference>
<dbReference type="STRING" id="137265.SAMN05421684_3120"/>
<dbReference type="GO" id="GO:0005886">
    <property type="term" value="C:plasma membrane"/>
    <property type="evidence" value="ECO:0007669"/>
    <property type="project" value="UniProtKB-SubCell"/>
</dbReference>
<feature type="domain" description="ABC transporter" evidence="9">
    <location>
        <begin position="8"/>
        <end position="246"/>
    </location>
</feature>
<dbReference type="OrthoDB" id="39350at2"/>
<dbReference type="InterPro" id="IPR017871">
    <property type="entry name" value="ABC_transporter-like_CS"/>
</dbReference>
<dbReference type="GO" id="GO:0016887">
    <property type="term" value="F:ATP hydrolysis activity"/>
    <property type="evidence" value="ECO:0007669"/>
    <property type="project" value="InterPro"/>
</dbReference>